<reference evidence="2" key="1">
    <citation type="journal article" date="2020" name="J. Eukaryot. Microbiol.">
        <title>De novo Sequencing, Assembly and Annotation of the Transcriptome for the Free-Living Testate Amoeba Arcella intermedia.</title>
        <authorList>
            <person name="Ribeiro G.M."/>
            <person name="Porfirio-Sousa A.L."/>
            <person name="Maurer-Alcala X.X."/>
            <person name="Katz L.A."/>
            <person name="Lahr D.J.G."/>
        </authorList>
    </citation>
    <scope>NUCLEOTIDE SEQUENCE</scope>
</reference>
<dbReference type="SUPFAM" id="SSF53448">
    <property type="entry name" value="Nucleotide-diphospho-sugar transferases"/>
    <property type="match status" value="1"/>
</dbReference>
<dbReference type="AlphaFoldDB" id="A0A6B2LWF1"/>
<dbReference type="InterPro" id="IPR029044">
    <property type="entry name" value="Nucleotide-diphossugar_trans"/>
</dbReference>
<evidence type="ECO:0000313" key="2">
    <source>
        <dbReference type="EMBL" id="NDV41414.1"/>
    </source>
</evidence>
<protein>
    <recommendedName>
        <fullName evidence="1">Glycosyltransferase 2-like domain-containing protein</fullName>
    </recommendedName>
</protein>
<name>A0A6B2LWF1_9EUKA</name>
<accession>A0A6B2LWF1</accession>
<feature type="domain" description="Glycosyltransferase 2-like" evidence="1">
    <location>
        <begin position="2"/>
        <end position="43"/>
    </location>
</feature>
<dbReference type="EMBL" id="GIBP01012445">
    <property type="protein sequence ID" value="NDV41414.1"/>
    <property type="molecule type" value="Transcribed_RNA"/>
</dbReference>
<proteinExistence type="predicted"/>
<sequence>MQSSGNYLCFLDADDIMMPDRIAMQYEACKNNPNAIIGSNFERSLHLFSSILSDSVSSSVLFSSFV</sequence>
<evidence type="ECO:0000259" key="1">
    <source>
        <dbReference type="Pfam" id="PF00535"/>
    </source>
</evidence>
<organism evidence="2">
    <name type="scientific">Arcella intermedia</name>
    <dbReference type="NCBI Taxonomy" id="1963864"/>
    <lineage>
        <taxon>Eukaryota</taxon>
        <taxon>Amoebozoa</taxon>
        <taxon>Tubulinea</taxon>
        <taxon>Elardia</taxon>
        <taxon>Arcellinida</taxon>
        <taxon>Sphaerothecina</taxon>
        <taxon>Arcellidae</taxon>
        <taxon>Arcella</taxon>
    </lineage>
</organism>
<dbReference type="InterPro" id="IPR001173">
    <property type="entry name" value="Glyco_trans_2-like"/>
</dbReference>
<dbReference type="Pfam" id="PF00535">
    <property type="entry name" value="Glycos_transf_2"/>
    <property type="match status" value="1"/>
</dbReference>
<dbReference type="Gene3D" id="3.90.550.10">
    <property type="entry name" value="Spore Coat Polysaccharide Biosynthesis Protein SpsA, Chain A"/>
    <property type="match status" value="1"/>
</dbReference>